<evidence type="ECO:0000256" key="8">
    <source>
        <dbReference type="ARBA" id="ARBA00036824"/>
    </source>
</evidence>
<gene>
    <name evidence="13" type="primary">TPHA0F02790</name>
    <name evidence="13" type="ordered locus">TPHA_0F02790</name>
</gene>
<keyword evidence="6 10" id="KW-0326">Glycosidase</keyword>
<keyword evidence="7" id="KW-0961">Cell wall biogenesis/degradation</keyword>
<keyword evidence="3" id="KW-0964">Secreted</keyword>
<evidence type="ECO:0000256" key="9">
    <source>
        <dbReference type="ARBA" id="ARBA00038929"/>
    </source>
</evidence>
<evidence type="ECO:0000256" key="4">
    <source>
        <dbReference type="ARBA" id="ARBA00022729"/>
    </source>
</evidence>
<organism evidence="13 14">
    <name type="scientific">Tetrapisispora phaffii (strain ATCC 24235 / CBS 4417 / NBRC 1672 / NRRL Y-8282 / UCD 70-5)</name>
    <name type="common">Yeast</name>
    <name type="synonym">Fabospora phaffii</name>
    <dbReference type="NCBI Taxonomy" id="1071381"/>
    <lineage>
        <taxon>Eukaryota</taxon>
        <taxon>Fungi</taxon>
        <taxon>Dikarya</taxon>
        <taxon>Ascomycota</taxon>
        <taxon>Saccharomycotina</taxon>
        <taxon>Saccharomycetes</taxon>
        <taxon>Saccharomycetales</taxon>
        <taxon>Saccharomycetaceae</taxon>
        <taxon>Tetrapisispora</taxon>
    </lineage>
</organism>
<dbReference type="GO" id="GO:0009277">
    <property type="term" value="C:fungal-type cell wall"/>
    <property type="evidence" value="ECO:0007669"/>
    <property type="project" value="EnsemblFungi"/>
</dbReference>
<dbReference type="PROSITE" id="PS00659">
    <property type="entry name" value="GLYCOSYL_HYDROL_F5"/>
    <property type="match status" value="1"/>
</dbReference>
<dbReference type="RefSeq" id="XP_003686194.1">
    <property type="nucleotide sequence ID" value="XM_003686146.1"/>
</dbReference>
<dbReference type="EC" id="3.2.1.58" evidence="9"/>
<evidence type="ECO:0000256" key="2">
    <source>
        <dbReference type="ARBA" id="ARBA00005641"/>
    </source>
</evidence>
<evidence type="ECO:0000256" key="6">
    <source>
        <dbReference type="ARBA" id="ARBA00023295"/>
    </source>
</evidence>
<evidence type="ECO:0000256" key="11">
    <source>
        <dbReference type="SAM" id="SignalP"/>
    </source>
</evidence>
<dbReference type="InterPro" id="IPR018087">
    <property type="entry name" value="Glyco_hydro_5_CS"/>
</dbReference>
<dbReference type="PANTHER" id="PTHR31297">
    <property type="entry name" value="GLUCAN ENDO-1,6-BETA-GLUCOSIDASE B"/>
    <property type="match status" value="1"/>
</dbReference>
<dbReference type="GO" id="GO:0009251">
    <property type="term" value="P:glucan catabolic process"/>
    <property type="evidence" value="ECO:0007669"/>
    <property type="project" value="TreeGrafter"/>
</dbReference>
<evidence type="ECO:0000313" key="13">
    <source>
        <dbReference type="EMBL" id="CCE63760.1"/>
    </source>
</evidence>
<proteinExistence type="inferred from homology"/>
<feature type="signal peptide" evidence="11">
    <location>
        <begin position="1"/>
        <end position="18"/>
    </location>
</feature>
<dbReference type="AlphaFoldDB" id="G8BUH4"/>
<dbReference type="InterPro" id="IPR001547">
    <property type="entry name" value="Glyco_hydro_5"/>
</dbReference>
<comment type="similarity">
    <text evidence="2 10">Belongs to the glycosyl hydrolase 5 (cellulase A) family.</text>
</comment>
<name>G8BUH4_TETPH</name>
<dbReference type="KEGG" id="tpf:TPHA_0F02790"/>
<dbReference type="GO" id="GO:0005576">
    <property type="term" value="C:extracellular region"/>
    <property type="evidence" value="ECO:0007669"/>
    <property type="project" value="UniProtKB-SubCell"/>
</dbReference>
<feature type="chain" id="PRO_5003508706" description="glucan 1,3-beta-glucosidase" evidence="11">
    <location>
        <begin position="19"/>
        <end position="439"/>
    </location>
</feature>
<dbReference type="EMBL" id="HE612861">
    <property type="protein sequence ID" value="CCE63760.1"/>
    <property type="molecule type" value="Genomic_DNA"/>
</dbReference>
<keyword evidence="4 11" id="KW-0732">Signal</keyword>
<comment type="subcellular location">
    <subcellularLocation>
        <location evidence="1">Secreted</location>
    </subcellularLocation>
</comment>
<keyword evidence="5 10" id="KW-0378">Hydrolase</keyword>
<dbReference type="GO" id="GO:0071555">
    <property type="term" value="P:cell wall organization"/>
    <property type="evidence" value="ECO:0007669"/>
    <property type="project" value="UniProtKB-KW"/>
</dbReference>
<dbReference type="GeneID" id="11535441"/>
<accession>G8BUH4</accession>
<feature type="domain" description="Glycoside hydrolase family 5" evidence="12">
    <location>
        <begin position="95"/>
        <end position="295"/>
    </location>
</feature>
<protein>
    <recommendedName>
        <fullName evidence="9">glucan 1,3-beta-glucosidase</fullName>
        <ecNumber evidence="9">3.2.1.58</ecNumber>
    </recommendedName>
</protein>
<dbReference type="eggNOG" id="ENOG502QPYU">
    <property type="taxonomic scope" value="Eukaryota"/>
</dbReference>
<dbReference type="PANTHER" id="PTHR31297:SF1">
    <property type="entry name" value="GLUCAN 1,3-BETA-GLUCOSIDASE I_II-RELATED"/>
    <property type="match status" value="1"/>
</dbReference>
<dbReference type="OrthoDB" id="62120at2759"/>
<dbReference type="SUPFAM" id="SSF51445">
    <property type="entry name" value="(Trans)glycosidases"/>
    <property type="match status" value="1"/>
</dbReference>
<evidence type="ECO:0000256" key="5">
    <source>
        <dbReference type="ARBA" id="ARBA00022801"/>
    </source>
</evidence>
<evidence type="ECO:0000256" key="7">
    <source>
        <dbReference type="ARBA" id="ARBA00023316"/>
    </source>
</evidence>
<evidence type="ECO:0000259" key="12">
    <source>
        <dbReference type="Pfam" id="PF00150"/>
    </source>
</evidence>
<sequence>MQLTFVALFLFLVSNAWSSPVPKKNENDIQFVHPQNKKRYFDYDSFGQPLRGLNIGGWLVLEPYITPSLFEAFRTNPDNDNGIPVDEYHYCQYLGKDTAAERLTNHWDTFYTEADFEDISKLGFNMVRLPIGYWAFKTLDNDPYVTGLQEAYLDKAIQWAAKYNLKVWVDLHGAAGSQNGFDNSGLRDSINFLDDTNLALTTEVLNYILQKYSADEYLDTVIGIELINEPLGPSLDMDKLKNDFLLPAYNYIRDNLQSNQVIIIHDAFQPFHYWDNFLTPAQDAWGIVVDHHHYHVFSPGELSAEFDAKINDACNWGPDTLTEAHWTVAGEFSGALTDCTKWLNGVGVGARFDGTYPNSYYIGSCANNEDISTWSDERKMQTRKFIEAQLDAFELRNGWVFWCYKTESTIEWDVRRLIENNLFPSPLTDRLYPNQCNFA</sequence>
<dbReference type="STRING" id="1071381.G8BUH4"/>
<dbReference type="Proteomes" id="UP000005666">
    <property type="component" value="Chromosome 6"/>
</dbReference>
<dbReference type="Pfam" id="PF00150">
    <property type="entry name" value="Cellulase"/>
    <property type="match status" value="1"/>
</dbReference>
<dbReference type="GO" id="GO:0004338">
    <property type="term" value="F:glucan exo-1,3-beta-glucosidase activity"/>
    <property type="evidence" value="ECO:0007669"/>
    <property type="project" value="UniProtKB-EC"/>
</dbReference>
<dbReference type="InterPro" id="IPR017853">
    <property type="entry name" value="GH"/>
</dbReference>
<evidence type="ECO:0000313" key="14">
    <source>
        <dbReference type="Proteomes" id="UP000005666"/>
    </source>
</evidence>
<keyword evidence="14" id="KW-1185">Reference proteome</keyword>
<reference evidence="13 14" key="1">
    <citation type="journal article" date="2011" name="Proc. Natl. Acad. Sci. U.S.A.">
        <title>Evolutionary erosion of yeast sex chromosomes by mating-type switching accidents.</title>
        <authorList>
            <person name="Gordon J.L."/>
            <person name="Armisen D."/>
            <person name="Proux-Wera E."/>
            <person name="Oheigeartaigh S.S."/>
            <person name="Byrne K.P."/>
            <person name="Wolfe K.H."/>
        </authorList>
    </citation>
    <scope>NUCLEOTIDE SEQUENCE [LARGE SCALE GENOMIC DNA]</scope>
    <source>
        <strain evidence="14">ATCC 24235 / CBS 4417 / NBRC 1672 / NRRL Y-8282 / UCD 70-5</strain>
    </source>
</reference>
<dbReference type="FunFam" id="3.20.20.80:FF:000033">
    <property type="entry name" value="Glucan 1,3-beta-glucosidase A"/>
    <property type="match status" value="1"/>
</dbReference>
<dbReference type="InterPro" id="IPR050386">
    <property type="entry name" value="Glycosyl_hydrolase_5"/>
</dbReference>
<dbReference type="GO" id="GO:0009986">
    <property type="term" value="C:cell surface"/>
    <property type="evidence" value="ECO:0007669"/>
    <property type="project" value="TreeGrafter"/>
</dbReference>
<dbReference type="HOGENOM" id="CLU_004624_0_1_1"/>
<evidence type="ECO:0000256" key="10">
    <source>
        <dbReference type="RuleBase" id="RU361153"/>
    </source>
</evidence>
<evidence type="ECO:0000256" key="3">
    <source>
        <dbReference type="ARBA" id="ARBA00022525"/>
    </source>
</evidence>
<dbReference type="Gene3D" id="3.20.20.80">
    <property type="entry name" value="Glycosidases"/>
    <property type="match status" value="1"/>
</dbReference>
<evidence type="ECO:0000256" key="1">
    <source>
        <dbReference type="ARBA" id="ARBA00004613"/>
    </source>
</evidence>
<comment type="catalytic activity">
    <reaction evidence="8">
        <text>Successive hydrolysis of beta-D-glucose units from the non-reducing ends of (1-&gt;3)-beta-D-glucans, releasing alpha-glucose.</text>
        <dbReference type="EC" id="3.2.1.58"/>
    </reaction>
</comment>